<accession>A0A7T1T4V7</accession>
<dbReference type="KEGG" id="sbat:G4Z16_08470"/>
<keyword evidence="7" id="KW-1185">Reference proteome</keyword>
<dbReference type="InterPro" id="IPR051206">
    <property type="entry name" value="NAMLAA_amidase_2"/>
</dbReference>
<name>A0A7T1T4V7_9ACTN</name>
<dbReference type="GO" id="GO:0009253">
    <property type="term" value="P:peptidoglycan catabolic process"/>
    <property type="evidence" value="ECO:0007669"/>
    <property type="project" value="InterPro"/>
</dbReference>
<evidence type="ECO:0000259" key="5">
    <source>
        <dbReference type="SMART" id="SM00644"/>
    </source>
</evidence>
<dbReference type="AlphaFoldDB" id="A0A7T1T4V7"/>
<gene>
    <name evidence="6" type="ORF">G4Z16_08470</name>
</gene>
<dbReference type="CDD" id="cd06583">
    <property type="entry name" value="PGRP"/>
    <property type="match status" value="1"/>
</dbReference>
<evidence type="ECO:0000313" key="7">
    <source>
        <dbReference type="Proteomes" id="UP000595046"/>
    </source>
</evidence>
<evidence type="ECO:0000256" key="1">
    <source>
        <dbReference type="ARBA" id="ARBA00001561"/>
    </source>
</evidence>
<dbReference type="Pfam" id="PF01510">
    <property type="entry name" value="Amidase_2"/>
    <property type="match status" value="1"/>
</dbReference>
<dbReference type="GO" id="GO:0008745">
    <property type="term" value="F:N-acetylmuramoyl-L-alanine amidase activity"/>
    <property type="evidence" value="ECO:0007669"/>
    <property type="project" value="UniProtKB-EC"/>
</dbReference>
<dbReference type="EC" id="3.5.1.28" evidence="2"/>
<evidence type="ECO:0000256" key="3">
    <source>
        <dbReference type="ARBA" id="ARBA00022801"/>
    </source>
</evidence>
<dbReference type="FunFam" id="3.40.80.10:FF:000006">
    <property type="entry name" value="N-acetylmuramoyl-L-alanine amidase"/>
    <property type="match status" value="1"/>
</dbReference>
<protein>
    <recommendedName>
        <fullName evidence="2">N-acetylmuramoyl-L-alanine amidase</fullName>
        <ecNumber evidence="2">3.5.1.28</ecNumber>
    </recommendedName>
</protein>
<dbReference type="GO" id="GO:0071555">
    <property type="term" value="P:cell wall organization"/>
    <property type="evidence" value="ECO:0007669"/>
    <property type="project" value="UniProtKB-KW"/>
</dbReference>
<dbReference type="PANTHER" id="PTHR30417">
    <property type="entry name" value="N-ACETYLMURAMOYL-L-ALANINE AMIDASE AMID"/>
    <property type="match status" value="1"/>
</dbReference>
<keyword evidence="3" id="KW-0378">Hydrolase</keyword>
<dbReference type="EMBL" id="CP048882">
    <property type="protein sequence ID" value="QPP06426.1"/>
    <property type="molecule type" value="Genomic_DNA"/>
</dbReference>
<proteinExistence type="predicted"/>
<dbReference type="Proteomes" id="UP000595046">
    <property type="component" value="Chromosome"/>
</dbReference>
<dbReference type="Gene3D" id="3.40.80.10">
    <property type="entry name" value="Peptidoglycan recognition protein-like"/>
    <property type="match status" value="1"/>
</dbReference>
<reference evidence="7" key="1">
    <citation type="submission" date="2020-02" db="EMBL/GenBank/DDBJ databases">
        <title>Streptomyces sp. ASO4wet.</title>
        <authorList>
            <person name="Risdian C."/>
            <person name="Landwehr W."/>
            <person name="Schupp P."/>
            <person name="Wink J."/>
        </authorList>
    </citation>
    <scope>NUCLEOTIDE SEQUENCE [LARGE SCALE GENOMIC DNA]</scope>
    <source>
        <strain evidence="7">ASO4wet</strain>
    </source>
</reference>
<organism evidence="6 7">
    <name type="scientific">Streptomyces bathyalis</name>
    <dbReference type="NCBI Taxonomy" id="2710756"/>
    <lineage>
        <taxon>Bacteria</taxon>
        <taxon>Bacillati</taxon>
        <taxon>Actinomycetota</taxon>
        <taxon>Actinomycetes</taxon>
        <taxon>Kitasatosporales</taxon>
        <taxon>Streptomycetaceae</taxon>
        <taxon>Streptomyces</taxon>
    </lineage>
</organism>
<comment type="catalytic activity">
    <reaction evidence="1">
        <text>Hydrolyzes the link between N-acetylmuramoyl residues and L-amino acid residues in certain cell-wall glycopeptides.</text>
        <dbReference type="EC" id="3.5.1.28"/>
    </reaction>
</comment>
<sequence>MASISRRAALIGGGSGVVLATAAALTWDKTSRLWWRLPGVDKQRKKGEVDQPGVTWIAASEANLRFADRPDDYVIDRVVIHVTESDFRTAVKVFRDPLHASAAHYIVRASDGRTVQMVRELDVAYHAGNRGFNERSIGIEHEGFVDRPQNFTEEMYRSSARLAARICERYRIPVDREHIVGHNEVPGADHTDPGRHWDWKRYMSYVRQARDEASRSSGGSGDSGKA</sequence>
<dbReference type="GO" id="GO:0009254">
    <property type="term" value="P:peptidoglycan turnover"/>
    <property type="evidence" value="ECO:0007669"/>
    <property type="project" value="TreeGrafter"/>
</dbReference>
<keyword evidence="4" id="KW-0961">Cell wall biogenesis/degradation</keyword>
<evidence type="ECO:0000256" key="4">
    <source>
        <dbReference type="ARBA" id="ARBA00023316"/>
    </source>
</evidence>
<dbReference type="PANTHER" id="PTHR30417:SF1">
    <property type="entry name" value="N-ACETYLMURAMOYL-L-ALANINE AMIDASE AMID"/>
    <property type="match status" value="1"/>
</dbReference>
<dbReference type="SUPFAM" id="SSF55846">
    <property type="entry name" value="N-acetylmuramoyl-L-alanine amidase-like"/>
    <property type="match status" value="1"/>
</dbReference>
<feature type="domain" description="N-acetylmuramoyl-L-alanine amidase" evidence="5">
    <location>
        <begin position="64"/>
        <end position="194"/>
    </location>
</feature>
<evidence type="ECO:0000256" key="2">
    <source>
        <dbReference type="ARBA" id="ARBA00011901"/>
    </source>
</evidence>
<evidence type="ECO:0000313" key="6">
    <source>
        <dbReference type="EMBL" id="QPP06426.1"/>
    </source>
</evidence>
<dbReference type="SMART" id="SM00644">
    <property type="entry name" value="Ami_2"/>
    <property type="match status" value="1"/>
</dbReference>
<dbReference type="RefSeq" id="WP_197350207.1">
    <property type="nucleotide sequence ID" value="NZ_CP048882.1"/>
</dbReference>
<dbReference type="InterPro" id="IPR036505">
    <property type="entry name" value="Amidase/PGRP_sf"/>
</dbReference>
<dbReference type="InterPro" id="IPR002502">
    <property type="entry name" value="Amidase_domain"/>
</dbReference>